<dbReference type="eggNOG" id="ENOG502S0HA">
    <property type="taxonomic scope" value="Eukaryota"/>
</dbReference>
<evidence type="ECO:0000259" key="2">
    <source>
        <dbReference type="Pfam" id="PF01266"/>
    </source>
</evidence>
<keyword evidence="4" id="KW-1185">Reference proteome</keyword>
<gene>
    <name evidence="3" type="ORF">TAPDE_001825</name>
</gene>
<dbReference type="Pfam" id="PF01266">
    <property type="entry name" value="DAO"/>
    <property type="match status" value="1"/>
</dbReference>
<dbReference type="SUPFAM" id="SSF51905">
    <property type="entry name" value="FAD/NAD(P)-binding domain"/>
    <property type="match status" value="1"/>
</dbReference>
<proteinExistence type="predicted"/>
<name>R4X8J7_TAPDE</name>
<reference evidence="3 4" key="1">
    <citation type="journal article" date="2013" name="MBio">
        <title>Genome sequencing of the plant pathogen Taphrina deformans, the causal agent of peach leaf curl.</title>
        <authorList>
            <person name="Cisse O.H."/>
            <person name="Almeida J.M.G.C.F."/>
            <person name="Fonseca A."/>
            <person name="Kumar A.A."/>
            <person name="Salojaervi J."/>
            <person name="Overmyer K."/>
            <person name="Hauser P.M."/>
            <person name="Pagni M."/>
        </authorList>
    </citation>
    <scope>NUCLEOTIDE SEQUENCE [LARGE SCALE GENOMIC DNA]</scope>
    <source>
        <strain evidence="4">PYCC 5710 / ATCC 11124 / CBS 356.35 / IMI 108563 / JCM 9778 / NBRC 8474</strain>
    </source>
</reference>
<dbReference type="PANTHER" id="PTHR13847">
    <property type="entry name" value="SARCOSINE DEHYDROGENASE-RELATED"/>
    <property type="match status" value="1"/>
</dbReference>
<dbReference type="STRING" id="1097556.R4X8J7"/>
<evidence type="ECO:0000256" key="1">
    <source>
        <dbReference type="SAM" id="MobiDB-lite"/>
    </source>
</evidence>
<dbReference type="InterPro" id="IPR036188">
    <property type="entry name" value="FAD/NAD-bd_sf"/>
</dbReference>
<dbReference type="OrthoDB" id="429143at2759"/>
<feature type="compositionally biased region" description="Low complexity" evidence="1">
    <location>
        <begin position="10"/>
        <end position="21"/>
    </location>
</feature>
<dbReference type="EMBL" id="CAHR02000063">
    <property type="protein sequence ID" value="CCG81933.1"/>
    <property type="molecule type" value="Genomic_DNA"/>
</dbReference>
<dbReference type="VEuPathDB" id="FungiDB:TAPDE_001825"/>
<evidence type="ECO:0000313" key="3">
    <source>
        <dbReference type="EMBL" id="CCG81933.1"/>
    </source>
</evidence>
<feature type="region of interest" description="Disordered" evidence="1">
    <location>
        <begin position="1"/>
        <end position="52"/>
    </location>
</feature>
<accession>R4X8J7</accession>
<dbReference type="AlphaFoldDB" id="R4X8J7"/>
<dbReference type="Gene3D" id="3.50.50.60">
    <property type="entry name" value="FAD/NAD(P)-binding domain"/>
    <property type="match status" value="1"/>
</dbReference>
<dbReference type="InterPro" id="IPR006076">
    <property type="entry name" value="FAD-dep_OxRdtase"/>
</dbReference>
<comment type="caution">
    <text evidence="3">The sequence shown here is derived from an EMBL/GenBank/DDBJ whole genome shotgun (WGS) entry which is preliminary data.</text>
</comment>
<dbReference type="GO" id="GO:0005737">
    <property type="term" value="C:cytoplasm"/>
    <property type="evidence" value="ECO:0007669"/>
    <property type="project" value="TreeGrafter"/>
</dbReference>
<feature type="domain" description="FAD dependent oxidoreductase" evidence="2">
    <location>
        <begin position="60"/>
        <end position="411"/>
    </location>
</feature>
<dbReference type="Gene3D" id="3.30.9.10">
    <property type="entry name" value="D-Amino Acid Oxidase, subunit A, domain 2"/>
    <property type="match status" value="1"/>
</dbReference>
<dbReference type="Proteomes" id="UP000013776">
    <property type="component" value="Unassembled WGS sequence"/>
</dbReference>
<organism evidence="3 4">
    <name type="scientific">Taphrina deformans (strain PYCC 5710 / ATCC 11124 / CBS 356.35 / IMI 108563 / JCM 9778 / NBRC 8474)</name>
    <name type="common">Peach leaf curl fungus</name>
    <name type="synonym">Lalaria deformans</name>
    <dbReference type="NCBI Taxonomy" id="1097556"/>
    <lineage>
        <taxon>Eukaryota</taxon>
        <taxon>Fungi</taxon>
        <taxon>Dikarya</taxon>
        <taxon>Ascomycota</taxon>
        <taxon>Taphrinomycotina</taxon>
        <taxon>Taphrinomycetes</taxon>
        <taxon>Taphrinales</taxon>
        <taxon>Taphrinaceae</taxon>
        <taxon>Taphrina</taxon>
    </lineage>
</organism>
<evidence type="ECO:0000313" key="4">
    <source>
        <dbReference type="Proteomes" id="UP000013776"/>
    </source>
</evidence>
<dbReference type="PANTHER" id="PTHR13847:SF260">
    <property type="entry name" value="FAD DEPENDENT OXIDOREDUCTASE DOMAIN-CONTAINING PROTEIN"/>
    <property type="match status" value="1"/>
</dbReference>
<sequence>MPRDLDSSESESPLPEDVPSSNVEHARGLPASHPTLSPWQDRPSPYSKHISSTRLPDHADVCIIGTGLSGISTAWHLLTTDPTIQITLLEARTLCSAASGRNGGHLTSDLYNFAPGLLSAGMTRHQVAAHGQFEMDNFVALSRLIEEESIPCEYVRKKHYDVCRTEEEAQVHLDAIRCMEDCGGPLETVKVIYNPLASQLSGTDCHAIVQHDYSASINPYALTAGILKLMMDRFPSRIELYTQTPVLHVDGNTVCTSRGKMTCRDLVFAMNGYTASLLPSLKDVIVPVRGQVISRKLMSKVENCSFNLGGEYLSQRPTEVGVSDDASLSVEVSRYLCDFATNLESHKVARKIETREWTGIMGFAKLGIPVVTRLPRGIIESTNECQQYVLAGFTGHGMPRIFLSAKHIASLISGDRGTSRIANVPVPEGYEVIRTMTRADLSDR</sequence>
<protein>
    <recommendedName>
        <fullName evidence="2">FAD dependent oxidoreductase domain-containing protein</fullName>
    </recommendedName>
</protein>